<evidence type="ECO:0000256" key="1">
    <source>
        <dbReference type="SAM" id="MobiDB-lite"/>
    </source>
</evidence>
<dbReference type="Proteomes" id="UP000292235">
    <property type="component" value="Chromosome"/>
</dbReference>
<accession>A0A4P6Q1I1</accession>
<evidence type="ECO:0000313" key="4">
    <source>
        <dbReference type="Proteomes" id="UP000292235"/>
    </source>
</evidence>
<name>A0A4P6Q1I1_9ACTN</name>
<keyword evidence="2" id="KW-0812">Transmembrane</keyword>
<gene>
    <name evidence="3" type="ORF">EKD16_10820</name>
</gene>
<dbReference type="AlphaFoldDB" id="A0A4P6Q1I1"/>
<feature type="region of interest" description="Disordered" evidence="1">
    <location>
        <begin position="1"/>
        <end position="91"/>
    </location>
</feature>
<keyword evidence="2" id="KW-1133">Transmembrane helix</keyword>
<proteinExistence type="predicted"/>
<feature type="transmembrane region" description="Helical" evidence="2">
    <location>
        <begin position="126"/>
        <end position="150"/>
    </location>
</feature>
<evidence type="ECO:0000313" key="3">
    <source>
        <dbReference type="EMBL" id="QBI53950.1"/>
    </source>
</evidence>
<dbReference type="EMBL" id="CP036455">
    <property type="protein sequence ID" value="QBI53950.1"/>
    <property type="molecule type" value="Genomic_DNA"/>
</dbReference>
<keyword evidence="2" id="KW-0472">Membrane</keyword>
<protein>
    <submittedName>
        <fullName evidence="3">Uncharacterized protein</fullName>
    </submittedName>
</protein>
<dbReference type="RefSeq" id="WP_242677327.1">
    <property type="nucleotide sequence ID" value="NZ_CP036455.1"/>
</dbReference>
<sequence length="369" mass="38737">MNDHVSTSDSAGRNGRGGSRRADSARAPRERYEDEDVNTDRGADEGADGSRTRRGGKARRRGADGRGGAPGGRTARGRRPGRSGAGADPVSRFSASALRRVSVLGDRPSQVVYTLAEQSRRKNGTAVLAGLLVLCLTSLVGLLGVLSYQLATQTGGTSSQAAVGSVVAPPEGHSTLLPEMYQAQPQDEAFEPIAERGEGSGGLPEDGVFGSETEELELDGQKLVRDQSEVTDTCTSLVWGREVAQTLVDGECTSAASAVYLSGGEKYIAQFTLFDLADVDAATNAATALDPQDPSIAPGFLLPRKSGVEGLHEGYSQATAQVMGHYLAVYWVARTDGEKPGESDTLSTLNVAAMNASTWVYRQVGEAEQ</sequence>
<feature type="compositionally biased region" description="Basic and acidic residues" evidence="1">
    <location>
        <begin position="20"/>
        <end position="51"/>
    </location>
</feature>
<reference evidence="3 4" key="1">
    <citation type="submission" date="2019-02" db="EMBL/GenBank/DDBJ databases">
        <authorList>
            <person name="Khodamoradi S."/>
            <person name="Hahnke R.L."/>
            <person name="Kaempfer P."/>
            <person name="Schumann P."/>
            <person name="Rohde M."/>
            <person name="Steinert M."/>
            <person name="Luzhetskyy A."/>
            <person name="Wink J."/>
            <person name="Ruckert C."/>
        </authorList>
    </citation>
    <scope>NUCLEOTIDE SEQUENCE [LARGE SCALE GENOMIC DNA]</scope>
    <source>
        <strain evidence="3 4">M2</strain>
    </source>
</reference>
<organism evidence="3 4">
    <name type="scientific">Streptomonospora litoralis</name>
    <dbReference type="NCBI Taxonomy" id="2498135"/>
    <lineage>
        <taxon>Bacteria</taxon>
        <taxon>Bacillati</taxon>
        <taxon>Actinomycetota</taxon>
        <taxon>Actinomycetes</taxon>
        <taxon>Streptosporangiales</taxon>
        <taxon>Nocardiopsidaceae</taxon>
        <taxon>Streptomonospora</taxon>
    </lineage>
</organism>
<keyword evidence="4" id="KW-1185">Reference proteome</keyword>
<evidence type="ECO:0000256" key="2">
    <source>
        <dbReference type="SAM" id="Phobius"/>
    </source>
</evidence>
<dbReference type="KEGG" id="strr:EKD16_10820"/>